<dbReference type="Proteomes" id="UP001519295">
    <property type="component" value="Unassembled WGS sequence"/>
</dbReference>
<evidence type="ECO:0000313" key="2">
    <source>
        <dbReference type="Proteomes" id="UP001519295"/>
    </source>
</evidence>
<proteinExistence type="predicted"/>
<gene>
    <name evidence="1" type="ORF">JOF36_007648</name>
</gene>
<name>A0ABS4W6S7_9PSEU</name>
<accession>A0ABS4W6S7</accession>
<dbReference type="EMBL" id="JAGINU010000004">
    <property type="protein sequence ID" value="MBP2371875.1"/>
    <property type="molecule type" value="Genomic_DNA"/>
</dbReference>
<reference evidence="1 2" key="1">
    <citation type="submission" date="2021-03" db="EMBL/GenBank/DDBJ databases">
        <title>Sequencing the genomes of 1000 actinobacteria strains.</title>
        <authorList>
            <person name="Klenk H.-P."/>
        </authorList>
    </citation>
    <scope>NUCLEOTIDE SEQUENCE [LARGE SCALE GENOMIC DNA]</scope>
    <source>
        <strain evidence="1 2">DSM 45256</strain>
    </source>
</reference>
<comment type="caution">
    <text evidence="1">The sequence shown here is derived from an EMBL/GenBank/DDBJ whole genome shotgun (WGS) entry which is preliminary data.</text>
</comment>
<protein>
    <submittedName>
        <fullName evidence="1">Uncharacterized protein</fullName>
    </submittedName>
</protein>
<evidence type="ECO:0000313" key="1">
    <source>
        <dbReference type="EMBL" id="MBP2371875.1"/>
    </source>
</evidence>
<organism evidence="1 2">
    <name type="scientific">Pseudonocardia parietis</name>
    <dbReference type="NCBI Taxonomy" id="570936"/>
    <lineage>
        <taxon>Bacteria</taxon>
        <taxon>Bacillati</taxon>
        <taxon>Actinomycetota</taxon>
        <taxon>Actinomycetes</taxon>
        <taxon>Pseudonocardiales</taxon>
        <taxon>Pseudonocardiaceae</taxon>
        <taxon>Pseudonocardia</taxon>
    </lineage>
</organism>
<sequence>MRCAADLATAEFYGALAALVRQTAAVCAGAGWT</sequence>
<keyword evidence="2" id="KW-1185">Reference proteome</keyword>